<accession>A0A6A6XHD1</accession>
<proteinExistence type="predicted"/>
<organism evidence="1 2">
    <name type="scientific">Melanomma pulvis-pyrius CBS 109.77</name>
    <dbReference type="NCBI Taxonomy" id="1314802"/>
    <lineage>
        <taxon>Eukaryota</taxon>
        <taxon>Fungi</taxon>
        <taxon>Dikarya</taxon>
        <taxon>Ascomycota</taxon>
        <taxon>Pezizomycotina</taxon>
        <taxon>Dothideomycetes</taxon>
        <taxon>Pleosporomycetidae</taxon>
        <taxon>Pleosporales</taxon>
        <taxon>Melanommataceae</taxon>
        <taxon>Melanomma</taxon>
    </lineage>
</organism>
<name>A0A6A6XHD1_9PLEO</name>
<reference evidence="1" key="1">
    <citation type="journal article" date="2020" name="Stud. Mycol.">
        <title>101 Dothideomycetes genomes: a test case for predicting lifestyles and emergence of pathogens.</title>
        <authorList>
            <person name="Haridas S."/>
            <person name="Albert R."/>
            <person name="Binder M."/>
            <person name="Bloem J."/>
            <person name="Labutti K."/>
            <person name="Salamov A."/>
            <person name="Andreopoulos B."/>
            <person name="Baker S."/>
            <person name="Barry K."/>
            <person name="Bills G."/>
            <person name="Bluhm B."/>
            <person name="Cannon C."/>
            <person name="Castanera R."/>
            <person name="Culley D."/>
            <person name="Daum C."/>
            <person name="Ezra D."/>
            <person name="Gonzalez J."/>
            <person name="Henrissat B."/>
            <person name="Kuo A."/>
            <person name="Liang C."/>
            <person name="Lipzen A."/>
            <person name="Lutzoni F."/>
            <person name="Magnuson J."/>
            <person name="Mondo S."/>
            <person name="Nolan M."/>
            <person name="Ohm R."/>
            <person name="Pangilinan J."/>
            <person name="Park H.-J."/>
            <person name="Ramirez L."/>
            <person name="Alfaro M."/>
            <person name="Sun H."/>
            <person name="Tritt A."/>
            <person name="Yoshinaga Y."/>
            <person name="Zwiers L.-H."/>
            <person name="Turgeon B."/>
            <person name="Goodwin S."/>
            <person name="Spatafora J."/>
            <person name="Crous P."/>
            <person name="Grigoriev I."/>
        </authorList>
    </citation>
    <scope>NUCLEOTIDE SEQUENCE</scope>
    <source>
        <strain evidence="1">CBS 109.77</strain>
    </source>
</reference>
<keyword evidence="2" id="KW-1185">Reference proteome</keyword>
<sequence>MVDALRSQSGQTVIEEGRMEAMPNRSSSSSMYDEKDSKKLAAELRKSGGLNWLFCFDTQATRVIVELVNLTNDDVLRFTGAKETAERTHDAQHSSVARITAAIATLNQPIVTNDQRKAFVEKKSLELTLIIADGCLAVREQGAEVVNSRKHHEICEVIAMKKKIIDSAMVLHGRVVSQMWSQVHSQRSVKKIVQELDRKYPRVFGGSINKLI</sequence>
<dbReference type="EMBL" id="MU001871">
    <property type="protein sequence ID" value="KAF2795047.1"/>
    <property type="molecule type" value="Genomic_DNA"/>
</dbReference>
<dbReference type="Proteomes" id="UP000799757">
    <property type="component" value="Unassembled WGS sequence"/>
</dbReference>
<evidence type="ECO:0000313" key="1">
    <source>
        <dbReference type="EMBL" id="KAF2795047.1"/>
    </source>
</evidence>
<evidence type="ECO:0000313" key="2">
    <source>
        <dbReference type="Proteomes" id="UP000799757"/>
    </source>
</evidence>
<dbReference type="AlphaFoldDB" id="A0A6A6XHD1"/>
<gene>
    <name evidence="1" type="ORF">K505DRAFT_360543</name>
</gene>
<protein>
    <submittedName>
        <fullName evidence="1">Uncharacterized protein</fullName>
    </submittedName>
</protein>